<name>A0A0B6Z137_9EUPU</name>
<feature type="non-terminal residue" evidence="1">
    <location>
        <position position="96"/>
    </location>
</feature>
<dbReference type="EMBL" id="HACG01015257">
    <property type="protein sequence ID" value="CEK62122.1"/>
    <property type="molecule type" value="Transcribed_RNA"/>
</dbReference>
<protein>
    <submittedName>
        <fullName evidence="1">Uncharacterized protein</fullName>
    </submittedName>
</protein>
<gene>
    <name evidence="1" type="primary">ORF44271</name>
</gene>
<evidence type="ECO:0000313" key="1">
    <source>
        <dbReference type="EMBL" id="CEK62122.1"/>
    </source>
</evidence>
<dbReference type="AlphaFoldDB" id="A0A0B6Z137"/>
<sequence>MEWQERGKAGCARVQCFSPTYILCSMSRLHSVQVVVDSAVSCFEMEDYCVLLSFESADVLCMFAVDLLPPQLFVFSLLSEKSFNVALTATRADMLA</sequence>
<reference evidence="1" key="1">
    <citation type="submission" date="2014-12" db="EMBL/GenBank/DDBJ databases">
        <title>Insight into the proteome of Arion vulgaris.</title>
        <authorList>
            <person name="Aradska J."/>
            <person name="Bulat T."/>
            <person name="Smidak R."/>
            <person name="Sarate P."/>
            <person name="Gangsoo J."/>
            <person name="Sialana F."/>
            <person name="Bilban M."/>
            <person name="Lubec G."/>
        </authorList>
    </citation>
    <scope>NUCLEOTIDE SEQUENCE</scope>
    <source>
        <tissue evidence="1">Skin</tissue>
    </source>
</reference>
<accession>A0A0B6Z137</accession>
<proteinExistence type="predicted"/>
<organism evidence="1">
    <name type="scientific">Arion vulgaris</name>
    <dbReference type="NCBI Taxonomy" id="1028688"/>
    <lineage>
        <taxon>Eukaryota</taxon>
        <taxon>Metazoa</taxon>
        <taxon>Spiralia</taxon>
        <taxon>Lophotrochozoa</taxon>
        <taxon>Mollusca</taxon>
        <taxon>Gastropoda</taxon>
        <taxon>Heterobranchia</taxon>
        <taxon>Euthyneura</taxon>
        <taxon>Panpulmonata</taxon>
        <taxon>Eupulmonata</taxon>
        <taxon>Stylommatophora</taxon>
        <taxon>Helicina</taxon>
        <taxon>Arionoidea</taxon>
        <taxon>Arionidae</taxon>
        <taxon>Arion</taxon>
    </lineage>
</organism>